<dbReference type="InterPro" id="IPR037239">
    <property type="entry name" value="OSBP_sf"/>
</dbReference>
<dbReference type="Pfam" id="PF00169">
    <property type="entry name" value="PH"/>
    <property type="match status" value="1"/>
</dbReference>
<dbReference type="Pfam" id="PF01237">
    <property type="entry name" value="Oxysterol_BP"/>
    <property type="match status" value="1"/>
</dbReference>
<evidence type="ECO:0000313" key="10">
    <source>
        <dbReference type="Proteomes" id="UP001219933"/>
    </source>
</evidence>
<dbReference type="SMART" id="SM00248">
    <property type="entry name" value="ANK"/>
    <property type="match status" value="3"/>
</dbReference>
<dbReference type="GO" id="GO:0034727">
    <property type="term" value="P:piecemeal microautophagy of the nucleus"/>
    <property type="evidence" value="ECO:0007669"/>
    <property type="project" value="TreeGrafter"/>
</dbReference>
<dbReference type="GO" id="GO:0120009">
    <property type="term" value="P:intermembrane lipid transfer"/>
    <property type="evidence" value="ECO:0007669"/>
    <property type="project" value="UniProtKB-ARBA"/>
</dbReference>
<reference evidence="9" key="1">
    <citation type="submission" date="2023-03" db="EMBL/GenBank/DDBJ databases">
        <title>Mating type loci evolution in Malassezia.</title>
        <authorList>
            <person name="Coelho M.A."/>
        </authorList>
    </citation>
    <scope>NUCLEOTIDE SEQUENCE</scope>
    <source>
        <strain evidence="9">CBS 11721</strain>
    </source>
</reference>
<dbReference type="GO" id="GO:0005829">
    <property type="term" value="C:cytosol"/>
    <property type="evidence" value="ECO:0007669"/>
    <property type="project" value="TreeGrafter"/>
</dbReference>
<dbReference type="Gene3D" id="2.40.160.120">
    <property type="match status" value="1"/>
</dbReference>
<evidence type="ECO:0000259" key="8">
    <source>
        <dbReference type="SMART" id="SM00233"/>
    </source>
</evidence>
<feature type="domain" description="PH" evidence="8">
    <location>
        <begin position="336"/>
        <end position="434"/>
    </location>
</feature>
<feature type="compositionally biased region" description="Polar residues" evidence="7">
    <location>
        <begin position="480"/>
        <end position="492"/>
    </location>
</feature>
<dbReference type="FunFam" id="2.40.160.120:FF:000001">
    <property type="entry name" value="Oxysterol-binding protein"/>
    <property type="match status" value="1"/>
</dbReference>
<keyword evidence="10" id="KW-1185">Reference proteome</keyword>
<feature type="compositionally biased region" description="Basic and acidic residues" evidence="7">
    <location>
        <begin position="435"/>
        <end position="446"/>
    </location>
</feature>
<dbReference type="GO" id="GO:0005886">
    <property type="term" value="C:plasma membrane"/>
    <property type="evidence" value="ECO:0007669"/>
    <property type="project" value="TreeGrafter"/>
</dbReference>
<proteinExistence type="inferred from homology"/>
<dbReference type="EMBL" id="CP119881">
    <property type="protein sequence ID" value="WFD36432.1"/>
    <property type="molecule type" value="Genomic_DNA"/>
</dbReference>
<keyword evidence="3" id="KW-0597">Phosphoprotein</keyword>
<dbReference type="SMART" id="SM00233">
    <property type="entry name" value="PH"/>
    <property type="match status" value="1"/>
</dbReference>
<dbReference type="GO" id="GO:0005635">
    <property type="term" value="C:nuclear envelope"/>
    <property type="evidence" value="ECO:0007669"/>
    <property type="project" value="TreeGrafter"/>
</dbReference>
<dbReference type="GO" id="GO:0006897">
    <property type="term" value="P:endocytosis"/>
    <property type="evidence" value="ECO:0007669"/>
    <property type="project" value="TreeGrafter"/>
</dbReference>
<feature type="region of interest" description="Disordered" evidence="7">
    <location>
        <begin position="432"/>
        <end position="530"/>
    </location>
</feature>
<evidence type="ECO:0000256" key="3">
    <source>
        <dbReference type="ARBA" id="ARBA00022553"/>
    </source>
</evidence>
<dbReference type="InterPro" id="IPR011993">
    <property type="entry name" value="PH-like_dom_sf"/>
</dbReference>
<name>A0AAF0J7A9_9BASI</name>
<dbReference type="Gene3D" id="2.30.29.30">
    <property type="entry name" value="Pleckstrin-homology domain (PH domain)/Phosphotyrosine-binding domain (PTB)"/>
    <property type="match status" value="1"/>
</dbReference>
<dbReference type="SUPFAM" id="SSF48403">
    <property type="entry name" value="Ankyrin repeat"/>
    <property type="match status" value="1"/>
</dbReference>
<comment type="similarity">
    <text evidence="1 6">Belongs to the OSBP family.</text>
</comment>
<dbReference type="InterPro" id="IPR002110">
    <property type="entry name" value="Ankyrin_rpt"/>
</dbReference>
<feature type="compositionally biased region" description="Low complexity" evidence="7">
    <location>
        <begin position="715"/>
        <end position="743"/>
    </location>
</feature>
<dbReference type="InterPro" id="IPR036770">
    <property type="entry name" value="Ankyrin_rpt-contain_sf"/>
</dbReference>
<feature type="region of interest" description="Disordered" evidence="7">
    <location>
        <begin position="36"/>
        <end position="58"/>
    </location>
</feature>
<evidence type="ECO:0000256" key="6">
    <source>
        <dbReference type="RuleBase" id="RU003844"/>
    </source>
</evidence>
<dbReference type="PANTHER" id="PTHR10972:SF205">
    <property type="entry name" value="OXYSTEROL-BINDING PROTEIN 1"/>
    <property type="match status" value="1"/>
</dbReference>
<dbReference type="PROSITE" id="PS01013">
    <property type="entry name" value="OSBP"/>
    <property type="match status" value="1"/>
</dbReference>
<evidence type="ECO:0000256" key="7">
    <source>
        <dbReference type="SAM" id="MobiDB-lite"/>
    </source>
</evidence>
<dbReference type="GO" id="GO:0032934">
    <property type="term" value="F:sterol binding"/>
    <property type="evidence" value="ECO:0007669"/>
    <property type="project" value="TreeGrafter"/>
</dbReference>
<dbReference type="InterPro" id="IPR001849">
    <property type="entry name" value="PH_domain"/>
</dbReference>
<evidence type="ECO:0000256" key="4">
    <source>
        <dbReference type="ARBA" id="ARBA00023055"/>
    </source>
</evidence>
<sequence length="1219" mass="134573">MDDDDSVLRTPSKGLLDDSALDSLIDASASLRVTDDSLADALTGAPDEPETPGPPESEEQVTAQLHELRQLNTLFENYEAALTSSITQVEERAKERVQELGSSLGGFRLLEALRADDRNTISKYLETVPKSGRVPQMESPLHLAVLCAEPQTIDHIIRYPGININQQDQNGDTPLHLALSSGRSDATGLLLSRPELDDTIRNDRGSAPVECISSVEIGELLQNARTELRVRILEALVDFEKDTSKSAELLNLVQLPRVNAVDLLVTNPETGHDVLQAAVVHKNVDLMTSAIRHGADPYTKDTNGKSAADFATDASTRALLHQLSSAEIVEQAKHSPTFRGFLGKWTNMVGGFKLRWFVLQDGVLSYYQCPEDEGRLVRGSTHLQYATIRTEKDPTRFEIISRVGKGSNKMYLRANDAAECNRWVQILEKSKRFHQNKERSSSEKSHARTASDVNASLAPPAVPSRTTSPAPDRVGGLQIPTVSQSARSSVSTLPPIMVDRGPDPFDDQESEADVASMEDSALDPSDNLPNTRELAVTKNLLNAYFDISLNAIAALETQIGAQQPHTVGTAVMELRKAMHERMTLWRRYSQIVEEREETLKRRLDREIAARRLWEDNITALEHQQSELTSTLQSAKAVIVGQRQELCKIKGDSAMPIRAESADDEFFDFDDEHVHQGDFSAAAAAAAGAGAGAGVAGAAAGVSAMQISEEPKSTEPESAAPQSAEPQSAEQEPAESQQNASSESAPKESESSGPQRSATQDYPAGGEQFAPYTHLRDRMPIRNDERPAMSLWSILKNNIGKDLTKISFPVSFNEPTSMLQRMAEDMEFSECLDAASQQSDSLRRIMYVAAFAMSNYSSTIGRIAKPFNPLLGETFEYVRPDRNYRYVSEQVSHHPPVSACYGESPTWEYMGCVDAKSKFLGRTFEIRPTGVAHVNLKVPKEWAPNASETAMNDSSLVLEHYSWNKVITSVSGFIVGAPTIDHYGEMVVVNHATGDKCILEFSPPSWRTSSTREIRGKAVDGSGKQQWEIAGRWGSQLVARRVGTGSGSLGPDTDTGHKDVIQGSSAKDLLLLWRNSEKPKTPFNLTPFAITLNSYPDDLRPWLPPTDCRQRPDLSAFESGRFADADKYKVELEQFQRDKRRRRETGELPPHKPRWFAQTVDEETRAPFWKPLLADDGSGSQRMNYWIVRDRVGHAVVQGDTNAEWPNTEHIFGSIGQSSK</sequence>
<keyword evidence="2" id="KW-0813">Transport</keyword>
<dbReference type="Proteomes" id="UP001219933">
    <property type="component" value="Chromosome 5"/>
</dbReference>
<dbReference type="GO" id="GO:0097038">
    <property type="term" value="C:perinuclear endoplasmic reticulum"/>
    <property type="evidence" value="ECO:0007669"/>
    <property type="project" value="TreeGrafter"/>
</dbReference>
<dbReference type="Gene3D" id="1.25.40.20">
    <property type="entry name" value="Ankyrin repeat-containing domain"/>
    <property type="match status" value="2"/>
</dbReference>
<feature type="region of interest" description="Disordered" evidence="7">
    <location>
        <begin position="706"/>
        <end position="777"/>
    </location>
</feature>
<evidence type="ECO:0000256" key="1">
    <source>
        <dbReference type="ARBA" id="ARBA00008842"/>
    </source>
</evidence>
<evidence type="ECO:0000313" key="9">
    <source>
        <dbReference type="EMBL" id="WFD36432.1"/>
    </source>
</evidence>
<dbReference type="SUPFAM" id="SSF144000">
    <property type="entry name" value="Oxysterol-binding protein-like"/>
    <property type="match status" value="1"/>
</dbReference>
<gene>
    <name evidence="9" type="ORF">MCUN1_003311</name>
</gene>
<dbReference type="InterPro" id="IPR000648">
    <property type="entry name" value="Oxysterol-bd"/>
</dbReference>
<evidence type="ECO:0000256" key="5">
    <source>
        <dbReference type="ARBA" id="ARBA00023121"/>
    </source>
</evidence>
<accession>A0AAF0J7A9</accession>
<evidence type="ECO:0000256" key="2">
    <source>
        <dbReference type="ARBA" id="ARBA00022448"/>
    </source>
</evidence>
<keyword evidence="4" id="KW-0445">Lipid transport</keyword>
<keyword evidence="5" id="KW-0446">Lipid-binding</keyword>
<protein>
    <recommendedName>
        <fullName evidence="8">PH domain-containing protein</fullName>
    </recommendedName>
</protein>
<dbReference type="GO" id="GO:0006887">
    <property type="term" value="P:exocytosis"/>
    <property type="evidence" value="ECO:0007669"/>
    <property type="project" value="TreeGrafter"/>
</dbReference>
<dbReference type="PANTHER" id="PTHR10972">
    <property type="entry name" value="OXYSTEROL-BINDING PROTEIN-RELATED"/>
    <property type="match status" value="1"/>
</dbReference>
<organism evidence="9 10">
    <name type="scientific">Malassezia cuniculi</name>
    <dbReference type="NCBI Taxonomy" id="948313"/>
    <lineage>
        <taxon>Eukaryota</taxon>
        <taxon>Fungi</taxon>
        <taxon>Dikarya</taxon>
        <taxon>Basidiomycota</taxon>
        <taxon>Ustilaginomycotina</taxon>
        <taxon>Malasseziomycetes</taxon>
        <taxon>Malasseziales</taxon>
        <taxon>Malasseziaceae</taxon>
        <taxon>Malassezia</taxon>
    </lineage>
</organism>
<dbReference type="AlphaFoldDB" id="A0AAF0J7A9"/>
<dbReference type="GO" id="GO:0030011">
    <property type="term" value="P:maintenance of cell polarity"/>
    <property type="evidence" value="ECO:0007669"/>
    <property type="project" value="TreeGrafter"/>
</dbReference>
<dbReference type="InterPro" id="IPR018494">
    <property type="entry name" value="Oxysterol-bd_CS"/>
</dbReference>
<dbReference type="SUPFAM" id="SSF50729">
    <property type="entry name" value="PH domain-like"/>
    <property type="match status" value="1"/>
</dbReference>